<feature type="region of interest" description="Disordered" evidence="1">
    <location>
        <begin position="1"/>
        <end position="28"/>
    </location>
</feature>
<reference evidence="2 3" key="1">
    <citation type="journal article" date="2017" name="PLoS Biol.">
        <title>The sea cucumber genome provides insights into morphological evolution and visceral regeneration.</title>
        <authorList>
            <person name="Zhang X."/>
            <person name="Sun L."/>
            <person name="Yuan J."/>
            <person name="Sun Y."/>
            <person name="Gao Y."/>
            <person name="Zhang L."/>
            <person name="Li S."/>
            <person name="Dai H."/>
            <person name="Hamel J.F."/>
            <person name="Liu C."/>
            <person name="Yu Y."/>
            <person name="Liu S."/>
            <person name="Lin W."/>
            <person name="Guo K."/>
            <person name="Jin S."/>
            <person name="Xu P."/>
            <person name="Storey K.B."/>
            <person name="Huan P."/>
            <person name="Zhang T."/>
            <person name="Zhou Y."/>
            <person name="Zhang J."/>
            <person name="Lin C."/>
            <person name="Li X."/>
            <person name="Xing L."/>
            <person name="Huo D."/>
            <person name="Sun M."/>
            <person name="Wang L."/>
            <person name="Mercier A."/>
            <person name="Li F."/>
            <person name="Yang H."/>
            <person name="Xiang J."/>
        </authorList>
    </citation>
    <scope>NUCLEOTIDE SEQUENCE [LARGE SCALE GENOMIC DNA]</scope>
    <source>
        <strain evidence="2">Shaxun</strain>
        <tissue evidence="2">Muscle</tissue>
    </source>
</reference>
<protein>
    <submittedName>
        <fullName evidence="2">Uncharacterized protein</fullName>
    </submittedName>
</protein>
<comment type="caution">
    <text evidence="2">The sequence shown here is derived from an EMBL/GenBank/DDBJ whole genome shotgun (WGS) entry which is preliminary data.</text>
</comment>
<dbReference type="EMBL" id="MRZV01001048">
    <property type="protein sequence ID" value="PIK41140.1"/>
    <property type="molecule type" value="Genomic_DNA"/>
</dbReference>
<feature type="region of interest" description="Disordered" evidence="1">
    <location>
        <begin position="104"/>
        <end position="125"/>
    </location>
</feature>
<feature type="compositionally biased region" description="Basic and acidic residues" evidence="1">
    <location>
        <begin position="333"/>
        <end position="351"/>
    </location>
</feature>
<feature type="region of interest" description="Disordered" evidence="1">
    <location>
        <begin position="208"/>
        <end position="351"/>
    </location>
</feature>
<evidence type="ECO:0000313" key="3">
    <source>
        <dbReference type="Proteomes" id="UP000230750"/>
    </source>
</evidence>
<sequence>MEPTIMSMADVQHMQEQQHQQQQQQQVTSQAHILQGTVPQSLAGTSLAYTQCDPISTHHGLTPVSSGLLPLPTSVVQYQVAPSGVAPTTLVVATQEPTLRMEQHFNNGKDRDPRPASHLRTDSDSRFGRRRRFREEFELDDKPLKSLRTSEFERSLPFSARYKELRAEGSRELGMRGGDIFGRRRRFQEAGDARTDYEFPRDRDLRVTRFSDSTDRRLMPPPPPSRITATAKPILSSQKMQQQGFRHPGQVLGDGSSSSSLVSYENDSDSDSDEPGAAGFGLRSSQKRFDMSRGISQSPPMARGFEQQSSERRYGQPVSSSRFSPPSSPLLHEMSRHFLEQRRSGSRGIDL</sequence>
<feature type="compositionally biased region" description="Low complexity" evidence="1">
    <location>
        <begin position="254"/>
        <end position="265"/>
    </location>
</feature>
<proteinExistence type="predicted"/>
<dbReference type="AlphaFoldDB" id="A0A2G8JZH9"/>
<keyword evidence="3" id="KW-1185">Reference proteome</keyword>
<accession>A0A2G8JZH9</accession>
<feature type="compositionally biased region" description="Low complexity" evidence="1">
    <location>
        <begin position="12"/>
        <end position="26"/>
    </location>
</feature>
<evidence type="ECO:0000313" key="2">
    <source>
        <dbReference type="EMBL" id="PIK41140.1"/>
    </source>
</evidence>
<gene>
    <name evidence="2" type="ORF">BSL78_22004</name>
</gene>
<evidence type="ECO:0000256" key="1">
    <source>
        <dbReference type="SAM" id="MobiDB-lite"/>
    </source>
</evidence>
<feature type="compositionally biased region" description="Polar residues" evidence="1">
    <location>
        <begin position="235"/>
        <end position="244"/>
    </location>
</feature>
<organism evidence="2 3">
    <name type="scientific">Stichopus japonicus</name>
    <name type="common">Sea cucumber</name>
    <dbReference type="NCBI Taxonomy" id="307972"/>
    <lineage>
        <taxon>Eukaryota</taxon>
        <taxon>Metazoa</taxon>
        <taxon>Echinodermata</taxon>
        <taxon>Eleutherozoa</taxon>
        <taxon>Echinozoa</taxon>
        <taxon>Holothuroidea</taxon>
        <taxon>Aspidochirotacea</taxon>
        <taxon>Aspidochirotida</taxon>
        <taxon>Stichopodidae</taxon>
        <taxon>Apostichopus</taxon>
    </lineage>
</organism>
<name>A0A2G8JZH9_STIJA</name>
<feature type="compositionally biased region" description="Basic and acidic residues" evidence="1">
    <location>
        <begin position="208"/>
        <end position="218"/>
    </location>
</feature>
<dbReference type="Proteomes" id="UP000230750">
    <property type="component" value="Unassembled WGS sequence"/>
</dbReference>